<dbReference type="InterPro" id="IPR037018">
    <property type="entry name" value="GH65_N"/>
</dbReference>
<dbReference type="SUPFAM" id="SSF48208">
    <property type="entry name" value="Six-hairpin glycosidases"/>
    <property type="match status" value="1"/>
</dbReference>
<dbReference type="InterPro" id="IPR005195">
    <property type="entry name" value="Glyco_hydro_65_M"/>
</dbReference>
<reference evidence="5" key="1">
    <citation type="submission" date="2014-03" db="EMBL/GenBank/DDBJ databases">
        <title>Draft Genome Sequence of Mycobacterium cosmeticum DSM 44829.</title>
        <authorList>
            <person name="Croce O."/>
            <person name="Robert C."/>
            <person name="Raoult D."/>
            <person name="Drancourt M."/>
        </authorList>
    </citation>
    <scope>NUCLEOTIDE SEQUENCE [LARGE SCALE GENOMIC DNA]</scope>
    <source>
        <strain evidence="5">DSM 44829</strain>
    </source>
</reference>
<evidence type="ECO:0000256" key="1">
    <source>
        <dbReference type="ARBA" id="ARBA00023295"/>
    </source>
</evidence>
<dbReference type="InterPro" id="IPR011013">
    <property type="entry name" value="Gal_mutarotase_sf_dom"/>
</dbReference>
<keyword evidence="1" id="KW-0326">Glycosidase</keyword>
<dbReference type="Pfam" id="PF03632">
    <property type="entry name" value="Glyco_hydro_65m"/>
    <property type="match status" value="1"/>
</dbReference>
<dbReference type="Pfam" id="PF02358">
    <property type="entry name" value="Trehalose_PPase"/>
    <property type="match status" value="1"/>
</dbReference>
<proteinExistence type="predicted"/>
<dbReference type="EMBL" id="CCBB010000003">
    <property type="protein sequence ID" value="CDO11030.1"/>
    <property type="molecule type" value="Genomic_DNA"/>
</dbReference>
<dbReference type="STRING" id="258533.BN977_05871"/>
<dbReference type="GO" id="GO:0004553">
    <property type="term" value="F:hydrolase activity, hydrolyzing O-glycosyl compounds"/>
    <property type="evidence" value="ECO:0007669"/>
    <property type="project" value="TreeGrafter"/>
</dbReference>
<evidence type="ECO:0000313" key="6">
    <source>
        <dbReference type="Proteomes" id="UP000028870"/>
    </source>
</evidence>
<gene>
    <name evidence="5" type="ORF">BN977_05871</name>
</gene>
<dbReference type="SUPFAM" id="SSF56784">
    <property type="entry name" value="HAD-like"/>
    <property type="match status" value="1"/>
</dbReference>
<protein>
    <submittedName>
        <fullName evidence="5">Trehalose-phosphatase</fullName>
    </submittedName>
</protein>
<evidence type="ECO:0000259" key="3">
    <source>
        <dbReference type="Pfam" id="PF03633"/>
    </source>
</evidence>
<feature type="domain" description="Glycoside hydrolase family 65 C-terminal" evidence="3">
    <location>
        <begin position="996"/>
        <end position="1057"/>
    </location>
</feature>
<dbReference type="InterPro" id="IPR003337">
    <property type="entry name" value="Trehalose_PPase"/>
</dbReference>
<dbReference type="FunFam" id="1.50.10.10:FF:000053">
    <property type="entry name" value="Putative glycosyl hydrolase"/>
    <property type="match status" value="1"/>
</dbReference>
<dbReference type="Pfam" id="PF03636">
    <property type="entry name" value="Glyco_hydro_65N"/>
    <property type="match status" value="1"/>
</dbReference>
<feature type="domain" description="Glycoside hydrolase family 65 N-terminal" evidence="4">
    <location>
        <begin position="283"/>
        <end position="537"/>
    </location>
</feature>
<dbReference type="Gene3D" id="2.60.420.10">
    <property type="entry name" value="Maltose phosphorylase, domain 3"/>
    <property type="match status" value="1"/>
</dbReference>
<dbReference type="InterPro" id="IPR008928">
    <property type="entry name" value="6-hairpin_glycosidase_sf"/>
</dbReference>
<dbReference type="PANTHER" id="PTHR11051">
    <property type="entry name" value="GLYCOSYL HYDROLASE-RELATED"/>
    <property type="match status" value="1"/>
</dbReference>
<dbReference type="InterPro" id="IPR023214">
    <property type="entry name" value="HAD_sf"/>
</dbReference>
<evidence type="ECO:0000259" key="4">
    <source>
        <dbReference type="Pfam" id="PF03636"/>
    </source>
</evidence>
<evidence type="ECO:0000259" key="2">
    <source>
        <dbReference type="Pfam" id="PF03632"/>
    </source>
</evidence>
<dbReference type="AlphaFoldDB" id="W9BM99"/>
<dbReference type="GO" id="GO:0005992">
    <property type="term" value="P:trehalose biosynthetic process"/>
    <property type="evidence" value="ECO:0007669"/>
    <property type="project" value="InterPro"/>
</dbReference>
<dbReference type="Gene3D" id="1.50.10.10">
    <property type="match status" value="1"/>
</dbReference>
<dbReference type="InterPro" id="IPR005196">
    <property type="entry name" value="Glyco_hydro_65_N"/>
</dbReference>
<dbReference type="InterPro" id="IPR005194">
    <property type="entry name" value="Glyco_hydro_65_C"/>
</dbReference>
<sequence>MIGDAAGIGTLPDALGSLDQIDSVLAGRAPAVLLDFDGALSCAGKDPTAATLVPGAAGAVRALSAVCPVAIISGRTLSDVRATVGIPGLWYAGSHGLEVLDPNGLLHRNHIADDALPSLSRALHEVHTALADIPGIEFEDNPLEVVVNYRRATADRVVEVLAAARSAARRHRLQVAHGRGVIALRPNVKWDRGEAVRSIVGRLAPDHGIVPIYIGGGVTDEDAFDAVRRDGIGVLIRNRDGDRCTAAQFTLNGPDGTTRLLTHLAAALSPARSAAAGWVISFEGYQPQAERLREALCAVGNGTLASRAAAPDGGDSAAHYAGTYAAGVYNRLTDVVDGVPVSNESIVNLPDWLPLTFRIDGGRWFDVDTAELLSYRQTIDIRTAEFLRELRFQDGAGRRTSVTQRRFVSMHDPHVCALQMTVVAENWSGSVDIRSTIDSTTTNSGVARYLALSGRHLEATTISELPGNAVLVQARTTQSHIPIAVAARTTLWALDRAAEVSALFRNDPSGAGHDFTTEIVAGRPLTVEKCAVVVTGRARAISVPGEAAGQRLADLGRYAQLFDDHRTIWAQLWQKFDFGMPAATESATILRLHIMHLLQSVPGHAADLDAGVPARGLHGEAYRGHIFWDELFIIPLLTLRLPQAARCALAYRSRRLPQARRAARAAGYAGAMFPWQSGSDGSEQSQRLHLNPLSGRWIPDSSHLAHHIGSAVAYTAWHYYQITGDRQYLIDRGAEIIVEIARFWASRARYDGERHRFVIDGVIGPDEFHSGYPGAPGQGVNNNAYTNVMAVWVILRAFDALDALPLPDRLDLLDRIHVTAAELAQWDAVSRHMFVPFHDGVISQFEGYQNLAELDWTDYRRRYGDIGRLDRILESENDDVNRYRVAKQADVLMLFYLLSADELRGIFARLGYRFRPRQIPRTVEYYSARTSHGSTLSAVVHSWVSARGNRDQAMRYFAEVLKSDVSDVQHGSTAEGVHLAAMAGSVDLLQRCFTGLETRGDRLVLGPMWPEAEGELTCSLWYRGHRLHLVISGREADVTADPTGAPAIEVECRGHVQRLSSGQSIHIR</sequence>
<keyword evidence="6" id="KW-1185">Reference proteome</keyword>
<comment type="caution">
    <text evidence="5">The sequence shown here is derived from an EMBL/GenBank/DDBJ whole genome shotgun (WGS) entry which is preliminary data.</text>
</comment>
<dbReference type="eggNOG" id="COG1554">
    <property type="taxonomic scope" value="Bacteria"/>
</dbReference>
<organism evidence="5 6">
    <name type="scientific">Mycolicibacterium cosmeticum</name>
    <dbReference type="NCBI Taxonomy" id="258533"/>
    <lineage>
        <taxon>Bacteria</taxon>
        <taxon>Bacillati</taxon>
        <taxon>Actinomycetota</taxon>
        <taxon>Actinomycetes</taxon>
        <taxon>Mycobacteriales</taxon>
        <taxon>Mycobacteriaceae</taxon>
        <taxon>Mycolicibacterium</taxon>
    </lineage>
</organism>
<accession>W9BM99</accession>
<dbReference type="Gene3D" id="3.30.70.1020">
    <property type="entry name" value="Trehalose-6-phosphate phosphatase related protein, domain 2"/>
    <property type="match status" value="1"/>
</dbReference>
<dbReference type="Proteomes" id="UP000028870">
    <property type="component" value="Unassembled WGS sequence"/>
</dbReference>
<dbReference type="InterPro" id="IPR012341">
    <property type="entry name" value="6hp_glycosidase-like_sf"/>
</dbReference>
<dbReference type="eggNOG" id="COG0561">
    <property type="taxonomic scope" value="Bacteria"/>
</dbReference>
<dbReference type="Gene3D" id="2.70.98.40">
    <property type="entry name" value="Glycoside hydrolase, family 65, N-terminal domain"/>
    <property type="match status" value="1"/>
</dbReference>
<dbReference type="RefSeq" id="WP_051562011.1">
    <property type="nucleotide sequence ID" value="NZ_CCBB010000003.1"/>
</dbReference>
<dbReference type="InterPro" id="IPR036412">
    <property type="entry name" value="HAD-like_sf"/>
</dbReference>
<reference evidence="5" key="2">
    <citation type="submission" date="2014-03" db="EMBL/GenBank/DDBJ databases">
        <authorList>
            <person name="Urmite Genomes"/>
        </authorList>
    </citation>
    <scope>NUCLEOTIDE SEQUENCE</scope>
    <source>
        <strain evidence="5">DSM 44829</strain>
    </source>
</reference>
<dbReference type="GO" id="GO:0016757">
    <property type="term" value="F:glycosyltransferase activity"/>
    <property type="evidence" value="ECO:0007669"/>
    <property type="project" value="UniProtKB-ARBA"/>
</dbReference>
<dbReference type="Pfam" id="PF03633">
    <property type="entry name" value="Glyco_hydro_65C"/>
    <property type="match status" value="1"/>
</dbReference>
<keyword evidence="1" id="KW-0378">Hydrolase</keyword>
<dbReference type="Gene3D" id="3.40.50.1000">
    <property type="entry name" value="HAD superfamily/HAD-like"/>
    <property type="match status" value="1"/>
</dbReference>
<dbReference type="NCBIfam" id="TIGR00685">
    <property type="entry name" value="T6PP"/>
    <property type="match status" value="1"/>
</dbReference>
<evidence type="ECO:0000313" key="5">
    <source>
        <dbReference type="EMBL" id="CDO11030.1"/>
    </source>
</evidence>
<feature type="domain" description="Glycoside hydrolase family 65 central catalytic" evidence="2">
    <location>
        <begin position="591"/>
        <end position="986"/>
    </location>
</feature>
<dbReference type="PANTHER" id="PTHR11051:SF8">
    <property type="entry name" value="PROTEIN-GLUCOSYLGALACTOSYLHYDROXYLYSINE GLUCOSIDASE"/>
    <property type="match status" value="1"/>
</dbReference>
<dbReference type="OrthoDB" id="9816160at2"/>
<name>W9BM99_MYCCO</name>
<dbReference type="GO" id="GO:0030246">
    <property type="term" value="F:carbohydrate binding"/>
    <property type="evidence" value="ECO:0007669"/>
    <property type="project" value="InterPro"/>
</dbReference>
<dbReference type="SUPFAM" id="SSF74650">
    <property type="entry name" value="Galactose mutarotase-like"/>
    <property type="match status" value="1"/>
</dbReference>